<dbReference type="Proteomes" id="UP000694404">
    <property type="component" value="Unplaced"/>
</dbReference>
<dbReference type="AlphaFoldDB" id="A0A8C0IS92"/>
<dbReference type="GO" id="GO:0030855">
    <property type="term" value="P:epithelial cell differentiation"/>
    <property type="evidence" value="ECO:0007669"/>
    <property type="project" value="TreeGrafter"/>
</dbReference>
<dbReference type="InterPro" id="IPR039008">
    <property type="entry name" value="IF_rod_dom"/>
</dbReference>
<keyword evidence="2 3" id="KW-0175">Coiled coil</keyword>
<dbReference type="Ensembl" id="ENSCABT00000017133.1">
    <property type="protein sequence ID" value="ENSCABP00000015606.1"/>
    <property type="gene ID" value="ENSCABG00000011663.1"/>
</dbReference>
<dbReference type="PANTHER" id="PTHR23239">
    <property type="entry name" value="INTERMEDIATE FILAMENT"/>
    <property type="match status" value="1"/>
</dbReference>
<accession>A0A8C0IS92</accession>
<dbReference type="Pfam" id="PF00038">
    <property type="entry name" value="Filament"/>
    <property type="match status" value="1"/>
</dbReference>
<keyword evidence="6" id="KW-1185">Reference proteome</keyword>
<dbReference type="GO" id="GO:0005882">
    <property type="term" value="C:intermediate filament"/>
    <property type="evidence" value="ECO:0007669"/>
    <property type="project" value="UniProtKB-KW"/>
</dbReference>
<reference evidence="5" key="2">
    <citation type="submission" date="2025-09" db="UniProtKB">
        <authorList>
            <consortium name="Ensembl"/>
        </authorList>
    </citation>
    <scope>IDENTIFICATION</scope>
</reference>
<evidence type="ECO:0000313" key="6">
    <source>
        <dbReference type="Proteomes" id="UP000694404"/>
    </source>
</evidence>
<evidence type="ECO:0000259" key="4">
    <source>
        <dbReference type="Pfam" id="PF00038"/>
    </source>
</evidence>
<evidence type="ECO:0000256" key="3">
    <source>
        <dbReference type="SAM" id="Coils"/>
    </source>
</evidence>
<dbReference type="Gene3D" id="1.20.5.1160">
    <property type="entry name" value="Vasodilator-stimulated phosphoprotein"/>
    <property type="match status" value="1"/>
</dbReference>
<name>A0A8C0IS92_CHEAB</name>
<keyword evidence="1" id="KW-0403">Intermediate filament</keyword>
<reference evidence="5" key="1">
    <citation type="submission" date="2025-08" db="UniProtKB">
        <authorList>
            <consortium name="Ensembl"/>
        </authorList>
    </citation>
    <scope>IDENTIFICATION</scope>
</reference>
<evidence type="ECO:0000313" key="5">
    <source>
        <dbReference type="Ensembl" id="ENSCABP00000015606.1"/>
    </source>
</evidence>
<protein>
    <recommendedName>
        <fullName evidence="4">IF rod domain-containing protein</fullName>
    </recommendedName>
</protein>
<dbReference type="PANTHER" id="PTHR23239:SF378">
    <property type="entry name" value="KERATIN, TYPE I CYTOSKELETAL 47 KDA"/>
    <property type="match status" value="1"/>
</dbReference>
<proteinExistence type="predicted"/>
<sequence length="199" mass="21331">VSSDCWNSLGIRCSLTSCHSALGGIWAVRCLQPTMASFSRSGVTLGPRLSWVRMVRLQAGVLGGLSVCRGAGSTSSRLFSGNASIVRPGLGGGARETGLLSMNEKDTMQNLNDRLAAYLEMVSVRDLRGNIPNEGPAENGAPWFESELAIRRGGESDISALRKVLDELTLSKASLEEELESLQEELAQLQKNHGEVQSL</sequence>
<feature type="coiled-coil region" evidence="3">
    <location>
        <begin position="158"/>
        <end position="199"/>
    </location>
</feature>
<dbReference type="GO" id="GO:0005198">
    <property type="term" value="F:structural molecule activity"/>
    <property type="evidence" value="ECO:0007669"/>
    <property type="project" value="InterPro"/>
</dbReference>
<dbReference type="GO" id="GO:0045109">
    <property type="term" value="P:intermediate filament organization"/>
    <property type="evidence" value="ECO:0007669"/>
    <property type="project" value="TreeGrafter"/>
</dbReference>
<evidence type="ECO:0000256" key="2">
    <source>
        <dbReference type="ARBA" id="ARBA00023054"/>
    </source>
</evidence>
<dbReference type="InterPro" id="IPR002957">
    <property type="entry name" value="Keratin_I"/>
</dbReference>
<feature type="domain" description="IF rod" evidence="4">
    <location>
        <begin position="144"/>
        <end position="195"/>
    </location>
</feature>
<organism evidence="5 6">
    <name type="scientific">Chelonoidis abingdonii</name>
    <name type="common">Abingdon island giant tortoise</name>
    <name type="synonym">Testudo abingdonii</name>
    <dbReference type="NCBI Taxonomy" id="106734"/>
    <lineage>
        <taxon>Eukaryota</taxon>
        <taxon>Metazoa</taxon>
        <taxon>Chordata</taxon>
        <taxon>Craniata</taxon>
        <taxon>Vertebrata</taxon>
        <taxon>Euteleostomi</taxon>
        <taxon>Archelosauria</taxon>
        <taxon>Testudinata</taxon>
        <taxon>Testudines</taxon>
        <taxon>Cryptodira</taxon>
        <taxon>Durocryptodira</taxon>
        <taxon>Testudinoidea</taxon>
        <taxon>Testudinidae</taxon>
        <taxon>Chelonoidis</taxon>
    </lineage>
</organism>
<evidence type="ECO:0000256" key="1">
    <source>
        <dbReference type="ARBA" id="ARBA00022754"/>
    </source>
</evidence>